<protein>
    <recommendedName>
        <fullName evidence="4">Nuclear pore protein</fullName>
    </recommendedName>
</protein>
<keyword evidence="4" id="KW-0811">Translocation</keyword>
<dbReference type="AlphaFoldDB" id="A0A4Q2DCI3"/>
<keyword evidence="3 4" id="KW-0539">Nucleus</keyword>
<keyword evidence="4" id="KW-0653">Protein transport</keyword>
<evidence type="ECO:0000256" key="3">
    <source>
        <dbReference type="ARBA" id="ARBA00023242"/>
    </source>
</evidence>
<evidence type="ECO:0000256" key="1">
    <source>
        <dbReference type="ARBA" id="ARBA00004259"/>
    </source>
</evidence>
<proteinExistence type="inferred from homology"/>
<dbReference type="GO" id="GO:0006606">
    <property type="term" value="P:protein import into nucleus"/>
    <property type="evidence" value="ECO:0007669"/>
    <property type="project" value="TreeGrafter"/>
</dbReference>
<comment type="similarity">
    <text evidence="2 4">Belongs to the nucleoporin interacting component (NIC) family.</text>
</comment>
<comment type="subcellular location">
    <subcellularLocation>
        <location evidence="1">Nucleus envelope</location>
    </subcellularLocation>
    <subcellularLocation>
        <location evidence="4">Nucleus</location>
        <location evidence="4">Nuclear pore complex</location>
    </subcellularLocation>
</comment>
<gene>
    <name evidence="5" type="ORF">EST38_g9339</name>
</gene>
<dbReference type="GO" id="GO:0005643">
    <property type="term" value="C:nuclear pore"/>
    <property type="evidence" value="ECO:0007669"/>
    <property type="project" value="UniProtKB-SubCell"/>
</dbReference>
<dbReference type="OrthoDB" id="1918363at2759"/>
<keyword evidence="4" id="KW-0813">Transport</keyword>
<dbReference type="Pfam" id="PF04097">
    <property type="entry name" value="Nic96"/>
    <property type="match status" value="1"/>
</dbReference>
<dbReference type="PANTHER" id="PTHR11225:SF4">
    <property type="entry name" value="NUCLEAR PORE COMPLEX PROTEIN NUP93"/>
    <property type="match status" value="1"/>
</dbReference>
<dbReference type="EMBL" id="SDEE01000430">
    <property type="protein sequence ID" value="RXW16516.1"/>
    <property type="molecule type" value="Genomic_DNA"/>
</dbReference>
<reference evidence="5 6" key="1">
    <citation type="submission" date="2019-01" db="EMBL/GenBank/DDBJ databases">
        <title>Draft genome sequence of Psathyrella aberdarensis IHI B618.</title>
        <authorList>
            <person name="Buettner E."/>
            <person name="Kellner H."/>
        </authorList>
    </citation>
    <scope>NUCLEOTIDE SEQUENCE [LARGE SCALE GENOMIC DNA]</scope>
    <source>
        <strain evidence="5 6">IHI B618</strain>
    </source>
</reference>
<sequence>MAADLSALLTASKGLTSHLSRPDLPSVNLSLDQIEALSRRLVSRQPGSSTDADRANYLLAQAHVDVSSLSNSIAHLNPSTTFSPLQPLQDTDVAGYLRVAHEQNLISTIEESRKETQEQFYRVLEERCQRDWETKKKRVFEELGGKVGGDNRALSELRTSTIQRNNLMSSVGPNLSLQMQSKMMAYDRVITELNAARLRGISYPVVHAFIDASIATSSDPRSSQVTQIFHILSKITGEPPALPPIEHASAHIINTRLFERKFARVYLGNADSRDAVALRQQIAKGSREALEEQYWDVLERTVQARPSEARLGGDPSISNKVRAFLLVRYYRNGEWEDKIELVAGQPLWAKLFYLIRTGHTQEALNEALHYQQAIENREPTFRDHLQAVYNAHMLHSSTVDPFKLALYKLMGKIEPARRSVPQVTTTTEDWLWFQLAMVDEEENGGLRALSEVLLGYGERHFDGPPNQPGSRRGVWASVLLMCGQFERAVAALWDHQETEIEAVHLAIALAYHGLLRVPPRAETSDMTPLSLSPASPPALSLSTLIWRYVRQFVKMDSKEALQYVYCVCLSADQPGTVGKEQVESAWDLTRRIIVLANAGPGWEELVGGFRIDGSRFSGVIEQGASLLHLQDSKEYNQEILIRAARHSEENDRVSEAIKLYNLAGDYSTVVSCLAQALGKTIAQSSPDEKAKQLERTASDILRHYERTNRAVGKDRDAVIKLLRIREAVEAKNAGKPEVTLDLMESTDLIPLSGDMAKITRRAEEFKDLHEALQRNLQTYLTLTMDALAGIHYRVKNSVVADATRQMTLAAVRTKSRSLMVFAGILKYRMSPDVYSYLARLDVEIAL</sequence>
<dbReference type="Proteomes" id="UP000290288">
    <property type="component" value="Unassembled WGS sequence"/>
</dbReference>
<name>A0A4Q2DCI3_9AGAR</name>
<keyword evidence="4" id="KW-0509">mRNA transport</keyword>
<dbReference type="InterPro" id="IPR007231">
    <property type="entry name" value="Nucleoporin_int_Nup93/Nic96"/>
</dbReference>
<evidence type="ECO:0000313" key="5">
    <source>
        <dbReference type="EMBL" id="RXW16516.1"/>
    </source>
</evidence>
<evidence type="ECO:0000256" key="4">
    <source>
        <dbReference type="RuleBase" id="RU364035"/>
    </source>
</evidence>
<keyword evidence="6" id="KW-1185">Reference proteome</keyword>
<keyword evidence="4" id="KW-0472">Membrane</keyword>
<organism evidence="5 6">
    <name type="scientific">Candolleomyces aberdarensis</name>
    <dbReference type="NCBI Taxonomy" id="2316362"/>
    <lineage>
        <taxon>Eukaryota</taxon>
        <taxon>Fungi</taxon>
        <taxon>Dikarya</taxon>
        <taxon>Basidiomycota</taxon>
        <taxon>Agaricomycotina</taxon>
        <taxon>Agaricomycetes</taxon>
        <taxon>Agaricomycetidae</taxon>
        <taxon>Agaricales</taxon>
        <taxon>Agaricineae</taxon>
        <taxon>Psathyrellaceae</taxon>
        <taxon>Candolleomyces</taxon>
    </lineage>
</organism>
<accession>A0A4Q2DCI3</accession>
<dbReference type="STRING" id="2316362.A0A4Q2DCI3"/>
<evidence type="ECO:0000313" key="6">
    <source>
        <dbReference type="Proteomes" id="UP000290288"/>
    </source>
</evidence>
<dbReference type="GO" id="GO:0016973">
    <property type="term" value="P:poly(A)+ mRNA export from nucleus"/>
    <property type="evidence" value="ECO:0007669"/>
    <property type="project" value="TreeGrafter"/>
</dbReference>
<dbReference type="PANTHER" id="PTHR11225">
    <property type="entry name" value="NUCLEAR PORE COMPLEX PROTEIN NUP93 NUCLEOPORIN NUP93 DEAD EYE PROTEIN"/>
    <property type="match status" value="1"/>
</dbReference>
<keyword evidence="4" id="KW-0906">Nuclear pore complex</keyword>
<evidence type="ECO:0000256" key="2">
    <source>
        <dbReference type="ARBA" id="ARBA00010186"/>
    </source>
</evidence>
<comment type="caution">
    <text evidence="5">The sequence shown here is derived from an EMBL/GenBank/DDBJ whole genome shotgun (WGS) entry which is preliminary data.</text>
</comment>
<dbReference type="GO" id="GO:0017056">
    <property type="term" value="F:structural constituent of nuclear pore"/>
    <property type="evidence" value="ECO:0007669"/>
    <property type="project" value="InterPro"/>
</dbReference>